<gene>
    <name evidence="2" type="ORF">BU26DRAFT_439913</name>
</gene>
<dbReference type="EMBL" id="ML987210">
    <property type="protein sequence ID" value="KAF2241847.1"/>
    <property type="molecule type" value="Genomic_DNA"/>
</dbReference>
<accession>A0A6A6HUZ8</accession>
<evidence type="ECO:0000313" key="3">
    <source>
        <dbReference type="Proteomes" id="UP000800094"/>
    </source>
</evidence>
<feature type="compositionally biased region" description="Polar residues" evidence="1">
    <location>
        <begin position="363"/>
        <end position="372"/>
    </location>
</feature>
<reference evidence="2" key="1">
    <citation type="journal article" date="2020" name="Stud. Mycol.">
        <title>101 Dothideomycetes genomes: a test case for predicting lifestyles and emergence of pathogens.</title>
        <authorList>
            <person name="Haridas S."/>
            <person name="Albert R."/>
            <person name="Binder M."/>
            <person name="Bloem J."/>
            <person name="Labutti K."/>
            <person name="Salamov A."/>
            <person name="Andreopoulos B."/>
            <person name="Baker S."/>
            <person name="Barry K."/>
            <person name="Bills G."/>
            <person name="Bluhm B."/>
            <person name="Cannon C."/>
            <person name="Castanera R."/>
            <person name="Culley D."/>
            <person name="Daum C."/>
            <person name="Ezra D."/>
            <person name="Gonzalez J."/>
            <person name="Henrissat B."/>
            <person name="Kuo A."/>
            <person name="Liang C."/>
            <person name="Lipzen A."/>
            <person name="Lutzoni F."/>
            <person name="Magnuson J."/>
            <person name="Mondo S."/>
            <person name="Nolan M."/>
            <person name="Ohm R."/>
            <person name="Pangilinan J."/>
            <person name="Park H.-J."/>
            <person name="Ramirez L."/>
            <person name="Alfaro M."/>
            <person name="Sun H."/>
            <person name="Tritt A."/>
            <person name="Yoshinaga Y."/>
            <person name="Zwiers L.-H."/>
            <person name="Turgeon B."/>
            <person name="Goodwin S."/>
            <person name="Spatafora J."/>
            <person name="Crous P."/>
            <person name="Grigoriev I."/>
        </authorList>
    </citation>
    <scope>NUCLEOTIDE SEQUENCE</scope>
    <source>
        <strain evidence="2">CBS 122368</strain>
    </source>
</reference>
<proteinExistence type="predicted"/>
<dbReference type="GeneID" id="54577697"/>
<feature type="region of interest" description="Disordered" evidence="1">
    <location>
        <begin position="271"/>
        <end position="301"/>
    </location>
</feature>
<dbReference type="RefSeq" id="XP_033676851.1">
    <property type="nucleotide sequence ID" value="XM_033824367.1"/>
</dbReference>
<feature type="region of interest" description="Disordered" evidence="1">
    <location>
        <begin position="1"/>
        <end position="25"/>
    </location>
</feature>
<dbReference type="OrthoDB" id="5419508at2759"/>
<feature type="region of interest" description="Disordered" evidence="1">
    <location>
        <begin position="363"/>
        <end position="386"/>
    </location>
</feature>
<protein>
    <submittedName>
        <fullName evidence="2">Uncharacterized protein</fullName>
    </submittedName>
</protein>
<keyword evidence="3" id="KW-1185">Reference proteome</keyword>
<organism evidence="2 3">
    <name type="scientific">Trematosphaeria pertusa</name>
    <dbReference type="NCBI Taxonomy" id="390896"/>
    <lineage>
        <taxon>Eukaryota</taxon>
        <taxon>Fungi</taxon>
        <taxon>Dikarya</taxon>
        <taxon>Ascomycota</taxon>
        <taxon>Pezizomycotina</taxon>
        <taxon>Dothideomycetes</taxon>
        <taxon>Pleosporomycetidae</taxon>
        <taxon>Pleosporales</taxon>
        <taxon>Massarineae</taxon>
        <taxon>Trematosphaeriaceae</taxon>
        <taxon>Trematosphaeria</taxon>
    </lineage>
</organism>
<dbReference type="Proteomes" id="UP000800094">
    <property type="component" value="Unassembled WGS sequence"/>
</dbReference>
<evidence type="ECO:0000256" key="1">
    <source>
        <dbReference type="SAM" id="MobiDB-lite"/>
    </source>
</evidence>
<name>A0A6A6HUZ8_9PLEO</name>
<feature type="compositionally biased region" description="Basic and acidic residues" evidence="1">
    <location>
        <begin position="271"/>
        <end position="290"/>
    </location>
</feature>
<sequence>MPGAKPVLPPLPPAATQEAVSTTPYAHDKTEVKTALLGISSDLLGMQDCTPLFGTSSPDPYAPSLQTLHFRLENGYLAPSPLQAHTSEEARIKATVHIRTPKKPLARPLEDFEDLYYAMLGAIKHMHQILDMRLGSGFNALHDSLFEGGITIQESHAWLAEQWDILNRPELVKALDDAIRRSRVKHLHQELLAQLHAGDLTQADADELLADLYDPEEYDGVQGCAWIGRWSAAMIAGWLEEKYRIVLKVEKQEAGKKERWERKMARIERANKEKAAKKEQEMQEERERQQFETAEQQQSGMFDGAGDIQTERMKQGQEQEQGQSDVEWHMKTQRVSQYSQYLRGLASYDARQLMSSINTNLQQSLYNGSSGPIQEEGDGDVHMSDA</sequence>
<dbReference type="AlphaFoldDB" id="A0A6A6HUZ8"/>
<evidence type="ECO:0000313" key="2">
    <source>
        <dbReference type="EMBL" id="KAF2241847.1"/>
    </source>
</evidence>